<dbReference type="EMBL" id="JANBPW010006701">
    <property type="protein sequence ID" value="KAJ1928114.1"/>
    <property type="molecule type" value="Genomic_DNA"/>
</dbReference>
<dbReference type="Proteomes" id="UP001150603">
    <property type="component" value="Unassembled WGS sequence"/>
</dbReference>
<accession>A0ACC1IXS1</accession>
<evidence type="ECO:0000313" key="1">
    <source>
        <dbReference type="EMBL" id="KAJ1928114.1"/>
    </source>
</evidence>
<comment type="caution">
    <text evidence="1">The sequence shown here is derived from an EMBL/GenBank/DDBJ whole genome shotgun (WGS) entry which is preliminary data.</text>
</comment>
<sequence>MRVKGYEVPKYYLLATIADACRSWTLPEKLRDSLPANLDEICYALAVRDAPTDACNPSMVSVQALLMLSSYEFKSARFAPMLEHHCMAFKIITAVKFRGAPYPWRGVRKTPDANGMDWNYQLLIRSYWRLYITLHFSVEIFRIDAPEDKDFMPDLPQHDDFFAEHIFVPDVTQEFGFRIAAPPYPISTTPMGDLLAVLCELFIKQYKISNRFNKVLRGEKTSRSYIGYLREWDRQMVEWRDSLPHYLRGDLAELARST</sequence>
<protein>
    <submittedName>
        <fullName evidence="1">Uncharacterized protein</fullName>
    </submittedName>
</protein>
<organism evidence="1 2">
    <name type="scientific">Linderina macrospora</name>
    <dbReference type="NCBI Taxonomy" id="4868"/>
    <lineage>
        <taxon>Eukaryota</taxon>
        <taxon>Fungi</taxon>
        <taxon>Fungi incertae sedis</taxon>
        <taxon>Zoopagomycota</taxon>
        <taxon>Kickxellomycotina</taxon>
        <taxon>Kickxellomycetes</taxon>
        <taxon>Kickxellales</taxon>
        <taxon>Kickxellaceae</taxon>
        <taxon>Linderina</taxon>
    </lineage>
</organism>
<keyword evidence="2" id="KW-1185">Reference proteome</keyword>
<proteinExistence type="predicted"/>
<gene>
    <name evidence="1" type="ORF">FBU59_007159</name>
</gene>
<name>A0ACC1IXS1_9FUNG</name>
<reference evidence="1" key="1">
    <citation type="submission" date="2022-07" db="EMBL/GenBank/DDBJ databases">
        <title>Phylogenomic reconstructions and comparative analyses of Kickxellomycotina fungi.</title>
        <authorList>
            <person name="Reynolds N.K."/>
            <person name="Stajich J.E."/>
            <person name="Barry K."/>
            <person name="Grigoriev I.V."/>
            <person name="Crous P."/>
            <person name="Smith M.E."/>
        </authorList>
    </citation>
    <scope>NUCLEOTIDE SEQUENCE</scope>
    <source>
        <strain evidence="1">NRRL 5244</strain>
    </source>
</reference>
<evidence type="ECO:0000313" key="2">
    <source>
        <dbReference type="Proteomes" id="UP001150603"/>
    </source>
</evidence>
<feature type="non-terminal residue" evidence="1">
    <location>
        <position position="258"/>
    </location>
</feature>